<gene>
    <name evidence="3" type="ORF">BD310DRAFT_932892</name>
</gene>
<dbReference type="Proteomes" id="UP000292082">
    <property type="component" value="Unassembled WGS sequence"/>
</dbReference>
<evidence type="ECO:0000313" key="3">
    <source>
        <dbReference type="EMBL" id="TBU55846.1"/>
    </source>
</evidence>
<dbReference type="GO" id="GO:0003677">
    <property type="term" value="F:DNA binding"/>
    <property type="evidence" value="ECO:0007669"/>
    <property type="project" value="UniProtKB-KW"/>
</dbReference>
<dbReference type="Pfam" id="PF00046">
    <property type="entry name" value="Homeodomain"/>
    <property type="match status" value="1"/>
</dbReference>
<keyword evidence="1" id="KW-0238">DNA-binding</keyword>
<dbReference type="InterPro" id="IPR001356">
    <property type="entry name" value="HD"/>
</dbReference>
<proteinExistence type="predicted"/>
<keyword evidence="4" id="KW-1185">Reference proteome</keyword>
<accession>A0A4Q9PNP8</accession>
<feature type="domain" description="Homeobox" evidence="2">
    <location>
        <begin position="51"/>
        <end position="92"/>
    </location>
</feature>
<comment type="subcellular location">
    <subcellularLocation>
        <location evidence="1">Nucleus</location>
    </subcellularLocation>
</comment>
<organism evidence="3 4">
    <name type="scientific">Dichomitus squalens</name>
    <dbReference type="NCBI Taxonomy" id="114155"/>
    <lineage>
        <taxon>Eukaryota</taxon>
        <taxon>Fungi</taxon>
        <taxon>Dikarya</taxon>
        <taxon>Basidiomycota</taxon>
        <taxon>Agaricomycotina</taxon>
        <taxon>Agaricomycetes</taxon>
        <taxon>Polyporales</taxon>
        <taxon>Polyporaceae</taxon>
        <taxon>Dichomitus</taxon>
    </lineage>
</organism>
<dbReference type="SUPFAM" id="SSF46689">
    <property type="entry name" value="Homeodomain-like"/>
    <property type="match status" value="1"/>
</dbReference>
<sequence length="104" mass="11902">MPGLVTGMVSPDCDQIPHHDTQQLFDVDRIEDPGASLFVIPAVYKTESTVRLTDIDVRHLESSYQHDPYPSEGEVRRLRKELALSVDQLRRWCVVCDETLQSCF</sequence>
<dbReference type="EMBL" id="ML145162">
    <property type="protein sequence ID" value="TBU55846.1"/>
    <property type="molecule type" value="Genomic_DNA"/>
</dbReference>
<dbReference type="Gene3D" id="1.10.10.60">
    <property type="entry name" value="Homeodomain-like"/>
    <property type="match status" value="1"/>
</dbReference>
<name>A0A4Q9PNP8_9APHY</name>
<keyword evidence="1" id="KW-0371">Homeobox</keyword>
<protein>
    <recommendedName>
        <fullName evidence="2">Homeobox domain-containing protein</fullName>
    </recommendedName>
</protein>
<dbReference type="CDD" id="cd00086">
    <property type="entry name" value="homeodomain"/>
    <property type="match status" value="1"/>
</dbReference>
<dbReference type="InterPro" id="IPR009057">
    <property type="entry name" value="Homeodomain-like_sf"/>
</dbReference>
<dbReference type="AlphaFoldDB" id="A0A4Q9PNP8"/>
<evidence type="ECO:0000313" key="4">
    <source>
        <dbReference type="Proteomes" id="UP000292082"/>
    </source>
</evidence>
<evidence type="ECO:0000259" key="2">
    <source>
        <dbReference type="Pfam" id="PF00046"/>
    </source>
</evidence>
<evidence type="ECO:0000256" key="1">
    <source>
        <dbReference type="RuleBase" id="RU000682"/>
    </source>
</evidence>
<reference evidence="3 4" key="1">
    <citation type="submission" date="2019-01" db="EMBL/GenBank/DDBJ databases">
        <title>Draft genome sequences of three monokaryotic isolates of the white-rot basidiomycete fungus Dichomitus squalens.</title>
        <authorList>
            <consortium name="DOE Joint Genome Institute"/>
            <person name="Lopez S.C."/>
            <person name="Andreopoulos B."/>
            <person name="Pangilinan J."/>
            <person name="Lipzen A."/>
            <person name="Riley R."/>
            <person name="Ahrendt S."/>
            <person name="Ng V."/>
            <person name="Barry K."/>
            <person name="Daum C."/>
            <person name="Grigoriev I.V."/>
            <person name="Hilden K.S."/>
            <person name="Makela M.R."/>
            <person name="de Vries R.P."/>
        </authorList>
    </citation>
    <scope>NUCLEOTIDE SEQUENCE [LARGE SCALE GENOMIC DNA]</scope>
    <source>
        <strain evidence="3 4">CBS 464.89</strain>
    </source>
</reference>
<keyword evidence="1" id="KW-0539">Nucleus</keyword>
<dbReference type="GO" id="GO:0005634">
    <property type="term" value="C:nucleus"/>
    <property type="evidence" value="ECO:0007669"/>
    <property type="project" value="UniProtKB-SubCell"/>
</dbReference>